<keyword evidence="1" id="KW-0436">Ligase</keyword>
<dbReference type="InterPro" id="IPR053158">
    <property type="entry name" value="CapK_Type1_Caps_Biosynth"/>
</dbReference>
<dbReference type="EMBL" id="FNIX01000037">
    <property type="protein sequence ID" value="SDP98227.1"/>
    <property type="molecule type" value="Genomic_DNA"/>
</dbReference>
<gene>
    <name evidence="1" type="ORF">SAMN05421507_1378</name>
</gene>
<proteinExistence type="predicted"/>
<keyword evidence="2" id="KW-1185">Reference proteome</keyword>
<name>A0A1H0X5J8_9PSEU</name>
<protein>
    <submittedName>
        <fullName evidence="1">Phenylacetate-CoA ligase</fullName>
    </submittedName>
</protein>
<evidence type="ECO:0000313" key="2">
    <source>
        <dbReference type="Proteomes" id="UP000199691"/>
    </source>
</evidence>
<dbReference type="InterPro" id="IPR042099">
    <property type="entry name" value="ANL_N_sf"/>
</dbReference>
<dbReference type="PANTHER" id="PTHR36932:SF1">
    <property type="entry name" value="CAPSULAR POLYSACCHARIDE BIOSYNTHESIS PROTEIN"/>
    <property type="match status" value="1"/>
</dbReference>
<dbReference type="Gene3D" id="3.40.50.12780">
    <property type="entry name" value="N-terminal domain of ligase-like"/>
    <property type="match status" value="1"/>
</dbReference>
<organism evidence="1 2">
    <name type="scientific">Lentzea jiangxiensis</name>
    <dbReference type="NCBI Taxonomy" id="641025"/>
    <lineage>
        <taxon>Bacteria</taxon>
        <taxon>Bacillati</taxon>
        <taxon>Actinomycetota</taxon>
        <taxon>Actinomycetes</taxon>
        <taxon>Pseudonocardiales</taxon>
        <taxon>Pseudonocardiaceae</taxon>
        <taxon>Lentzea</taxon>
    </lineage>
</organism>
<evidence type="ECO:0000313" key="1">
    <source>
        <dbReference type="EMBL" id="SDP98227.1"/>
    </source>
</evidence>
<dbReference type="AlphaFoldDB" id="A0A1H0X5J8"/>
<dbReference type="GO" id="GO:0016874">
    <property type="term" value="F:ligase activity"/>
    <property type="evidence" value="ECO:0007669"/>
    <property type="project" value="UniProtKB-KW"/>
</dbReference>
<dbReference type="STRING" id="641025.SAMN05421507_1378"/>
<sequence length="430" mass="47849">MTARFAWERGPGRLTAGRDRFPDVRRVLHRAYERTEFYRAKCDAAEVHSRDVRTWQDFQSVPVTTKDELIAAGEAAIVRGEAAKAHVSRSSGSSGQVLDVYGSDTNWIKDSIIGVEAYRQHIGLRIGDRQLYANTSEYPYRSIGGLGYRVEYFANLRPVGELADRLLRDRPEVLLVYPSIAAELCEALRTRGLDPLPDYGLRAVVTHSEQSSQAFRDELAAFFGCPVYDEYATEELGRLALQCHLGTYHLVEAQSHCEILDQDTGDAVAPGEPGEIVGTNLINITMPMIRYRQNDIAAIGNIACRCGAPRGRTLDQLLGRRNSFFTLPSGTRIASGRLLDWTYHLILSERLDITQFQLAQTALDHVVLLVVAGPGYQPERDAGIVRASFQRLLTDRVTIDVEVVPDILKTAAGRHIPIRSDLWLAAAELS</sequence>
<dbReference type="PANTHER" id="PTHR36932">
    <property type="entry name" value="CAPSULAR POLYSACCHARIDE BIOSYNTHESIS PROTEIN"/>
    <property type="match status" value="1"/>
</dbReference>
<dbReference type="SUPFAM" id="SSF56801">
    <property type="entry name" value="Acetyl-CoA synthetase-like"/>
    <property type="match status" value="1"/>
</dbReference>
<reference evidence="2" key="1">
    <citation type="submission" date="2016-10" db="EMBL/GenBank/DDBJ databases">
        <authorList>
            <person name="Varghese N."/>
            <person name="Submissions S."/>
        </authorList>
    </citation>
    <scope>NUCLEOTIDE SEQUENCE [LARGE SCALE GENOMIC DNA]</scope>
    <source>
        <strain evidence="2">CGMCC 4.6609</strain>
    </source>
</reference>
<dbReference type="Proteomes" id="UP000199691">
    <property type="component" value="Unassembled WGS sequence"/>
</dbReference>
<accession>A0A1H0X5J8</accession>